<dbReference type="Proteomes" id="UP000597877">
    <property type="component" value="Unassembled WGS sequence"/>
</dbReference>
<dbReference type="EMBL" id="JACOOZ010000003">
    <property type="protein sequence ID" value="MBC5667560.1"/>
    <property type="molecule type" value="Genomic_DNA"/>
</dbReference>
<dbReference type="Pfam" id="PF02687">
    <property type="entry name" value="FtsX"/>
    <property type="match status" value="2"/>
</dbReference>
<evidence type="ECO:0000259" key="7">
    <source>
        <dbReference type="Pfam" id="PF02687"/>
    </source>
</evidence>
<dbReference type="RefSeq" id="WP_118588473.1">
    <property type="nucleotide sequence ID" value="NZ_JACOOZ010000003.1"/>
</dbReference>
<feature type="domain" description="ABC3 transporter permease C-terminal" evidence="7">
    <location>
        <begin position="269"/>
        <end position="390"/>
    </location>
</feature>
<gene>
    <name evidence="8" type="ORF">H8S00_06140</name>
</gene>
<evidence type="ECO:0000256" key="4">
    <source>
        <dbReference type="ARBA" id="ARBA00022989"/>
    </source>
</evidence>
<proteinExistence type="predicted"/>
<feature type="transmembrane region" description="Helical" evidence="6">
    <location>
        <begin position="357"/>
        <end position="383"/>
    </location>
</feature>
<keyword evidence="4 6" id="KW-1133">Transmembrane helix</keyword>
<feature type="domain" description="ABC3 transporter permease C-terminal" evidence="7">
    <location>
        <begin position="628"/>
        <end position="745"/>
    </location>
</feature>
<organism evidence="8 9">
    <name type="scientific">Eubacterium segne</name>
    <dbReference type="NCBI Taxonomy" id="2763045"/>
    <lineage>
        <taxon>Bacteria</taxon>
        <taxon>Bacillati</taxon>
        <taxon>Bacillota</taxon>
        <taxon>Clostridia</taxon>
        <taxon>Eubacteriales</taxon>
        <taxon>Eubacteriaceae</taxon>
        <taxon>Eubacterium</taxon>
    </lineage>
</organism>
<comment type="caution">
    <text evidence="8">The sequence shown here is derived from an EMBL/GenBank/DDBJ whole genome shotgun (WGS) entry which is preliminary data.</text>
</comment>
<evidence type="ECO:0000313" key="9">
    <source>
        <dbReference type="Proteomes" id="UP000597877"/>
    </source>
</evidence>
<reference evidence="8 9" key="1">
    <citation type="submission" date="2020-08" db="EMBL/GenBank/DDBJ databases">
        <title>Genome public.</title>
        <authorList>
            <person name="Liu C."/>
            <person name="Sun Q."/>
        </authorList>
    </citation>
    <scope>NUCLEOTIDE SEQUENCE [LARGE SCALE GENOMIC DNA]</scope>
    <source>
        <strain evidence="8 9">BX4</strain>
    </source>
</reference>
<dbReference type="InterPro" id="IPR003838">
    <property type="entry name" value="ABC3_permease_C"/>
</dbReference>
<keyword evidence="5 6" id="KW-0472">Membrane</keyword>
<evidence type="ECO:0000256" key="3">
    <source>
        <dbReference type="ARBA" id="ARBA00022692"/>
    </source>
</evidence>
<feature type="transmembrane region" description="Helical" evidence="6">
    <location>
        <begin position="670"/>
        <end position="691"/>
    </location>
</feature>
<keyword evidence="3 6" id="KW-0812">Transmembrane</keyword>
<feature type="transmembrane region" description="Helical" evidence="6">
    <location>
        <begin position="625"/>
        <end position="649"/>
    </location>
</feature>
<name>A0ABR7F491_9FIRM</name>
<comment type="subcellular location">
    <subcellularLocation>
        <location evidence="1">Cell membrane</location>
        <topology evidence="1">Multi-pass membrane protein</topology>
    </subcellularLocation>
</comment>
<dbReference type="PANTHER" id="PTHR30287:SF1">
    <property type="entry name" value="INNER MEMBRANE PROTEIN"/>
    <property type="match status" value="1"/>
</dbReference>
<feature type="transmembrane region" description="Helical" evidence="6">
    <location>
        <begin position="711"/>
        <end position="737"/>
    </location>
</feature>
<feature type="transmembrane region" description="Helical" evidence="6">
    <location>
        <begin position="428"/>
        <end position="450"/>
    </location>
</feature>
<dbReference type="InterPro" id="IPR038766">
    <property type="entry name" value="Membrane_comp_ABC_pdt"/>
</dbReference>
<protein>
    <submittedName>
        <fullName evidence="8">ABC transporter permease</fullName>
    </submittedName>
</protein>
<feature type="transmembrane region" description="Helical" evidence="6">
    <location>
        <begin position="314"/>
        <end position="337"/>
    </location>
</feature>
<dbReference type="PANTHER" id="PTHR30287">
    <property type="entry name" value="MEMBRANE COMPONENT OF PREDICTED ABC SUPERFAMILY METABOLITE UPTAKE TRANSPORTER"/>
    <property type="match status" value="1"/>
</dbReference>
<accession>A0ABR7F491</accession>
<keyword evidence="9" id="KW-1185">Reference proteome</keyword>
<keyword evidence="2" id="KW-1003">Cell membrane</keyword>
<sequence length="755" mass="87305">MKNPLRKRIFRELKEDFSKYLVIFLFMTLTIGFISGFLVAAGSMKTAYDESFEKYNIEDGHFVLDKKADNDLIKEIEKENVTLYENFYKDIDTDSNMDGKNDSTLRVFKDRKEVNKICLMKGEMPENDNEITIDRMYADNNKVKVGDKIRVGDKKFKVSGLVALSDFSALYSDNNDLMFDAVLFGVAIVKDDVFEAFDHNISYSYVWKYRNEPVNETKEKKMSDKFLEKMVEDVYMVQNNVEIYIPRYQNNAIQFTGDDIGGDQSMMLVLLYILIVIMAFVFAVTINHTITREAAVIGTLRASGYTRTELIRHYIFLPIMVSLVAAVIGNILGYTAFKYVAASMYYGSYSLPTYVTIWNGKAFILTTVVPLIIMLVVNFISLYKKLKLSPLKFIRRNLSKKKNKKAFKLPAFKFMSRFRLRIIFQNKVSYITLFVGIAFANILLMFGLMMHPLLEKYQDEIVDNMMANYQYVLKNPVDVKDDEAEKYCLNSLEFSKYSLKEDISIYGIENNSKYLKDDVSDGYYVSNTFSQKYRVNAGDTITLKEKYGSKKYKFKIKGTVEYPAGLVIFMSNKEFCKVFDKDDDYYTGYFSNKELNIKEKDVASCITEDDLTKTSRQLNVSMGQIFYLINIFAVVLFVILIYLLTKLIIEKNTNSISMVKILGYNNGEIARLYLMATTWVVVISILLSIIISKEIIEVIYFEMMKDYTGWLSLYIAPKVYVEMFVLGIVSYGLVAILQFRKIKKVPMDEALKNVE</sequence>
<evidence type="ECO:0000256" key="5">
    <source>
        <dbReference type="ARBA" id="ARBA00023136"/>
    </source>
</evidence>
<evidence type="ECO:0000313" key="8">
    <source>
        <dbReference type="EMBL" id="MBC5667560.1"/>
    </source>
</evidence>
<feature type="transmembrane region" description="Helical" evidence="6">
    <location>
        <begin position="20"/>
        <end position="41"/>
    </location>
</feature>
<evidence type="ECO:0000256" key="2">
    <source>
        <dbReference type="ARBA" id="ARBA00022475"/>
    </source>
</evidence>
<evidence type="ECO:0000256" key="1">
    <source>
        <dbReference type="ARBA" id="ARBA00004651"/>
    </source>
</evidence>
<evidence type="ECO:0000256" key="6">
    <source>
        <dbReference type="SAM" id="Phobius"/>
    </source>
</evidence>
<feature type="transmembrane region" description="Helical" evidence="6">
    <location>
        <begin position="266"/>
        <end position="286"/>
    </location>
</feature>